<dbReference type="Proteomes" id="UP000015453">
    <property type="component" value="Unassembled WGS sequence"/>
</dbReference>
<sequence>MSDLKTWVSDKLMSLLGYSQPTVVQYVITLSKKASSPSEIVNQLVDLGISSSTETSIFAKEIFARVEHKASGPNLYQKQEREAAVLAQKQKSYKILEVDEDDVVPVSKVSKIDDVRSKKFRKRSEPQNDIDDEVKNNVVEERRVRSKTSHLEDDGSESEDERLRDQREREELERHLKERDAAATRRLADQKMSKMEEEEAIRRSNAVENDGIETLRKVSRQEYLKKREQKKLDELRDYIEDEQYLFEGVKLTEAEHRRL</sequence>
<dbReference type="OrthoDB" id="912824at2759"/>
<feature type="compositionally biased region" description="Basic and acidic residues" evidence="1">
    <location>
        <begin position="161"/>
        <end position="195"/>
    </location>
</feature>
<dbReference type="Gene3D" id="1.20.1390.10">
    <property type="entry name" value="PWI domain"/>
    <property type="match status" value="1"/>
</dbReference>
<feature type="domain" description="PWI" evidence="2">
    <location>
        <begin position="3"/>
        <end position="64"/>
    </location>
</feature>
<comment type="caution">
    <text evidence="3">The sequence shown here is derived from an EMBL/GenBank/DDBJ whole genome shotgun (WGS) entry which is preliminary data.</text>
</comment>
<evidence type="ECO:0000313" key="3">
    <source>
        <dbReference type="EMBL" id="EPS68969.1"/>
    </source>
</evidence>
<feature type="region of interest" description="Disordered" evidence="1">
    <location>
        <begin position="116"/>
        <end position="202"/>
    </location>
</feature>
<keyword evidence="4" id="KW-1185">Reference proteome</keyword>
<evidence type="ECO:0000256" key="1">
    <source>
        <dbReference type="SAM" id="MobiDB-lite"/>
    </source>
</evidence>
<evidence type="ECO:0000259" key="2">
    <source>
        <dbReference type="Pfam" id="PF01480"/>
    </source>
</evidence>
<organism evidence="3 4">
    <name type="scientific">Genlisea aurea</name>
    <dbReference type="NCBI Taxonomy" id="192259"/>
    <lineage>
        <taxon>Eukaryota</taxon>
        <taxon>Viridiplantae</taxon>
        <taxon>Streptophyta</taxon>
        <taxon>Embryophyta</taxon>
        <taxon>Tracheophyta</taxon>
        <taxon>Spermatophyta</taxon>
        <taxon>Magnoliopsida</taxon>
        <taxon>eudicotyledons</taxon>
        <taxon>Gunneridae</taxon>
        <taxon>Pentapetalae</taxon>
        <taxon>asterids</taxon>
        <taxon>lamiids</taxon>
        <taxon>Lamiales</taxon>
        <taxon>Lentibulariaceae</taxon>
        <taxon>Genlisea</taxon>
    </lineage>
</organism>
<proteinExistence type="predicted"/>
<feature type="non-terminal residue" evidence="3">
    <location>
        <position position="259"/>
    </location>
</feature>
<gene>
    <name evidence="3" type="ORF">M569_05799</name>
</gene>
<reference evidence="3 4" key="1">
    <citation type="journal article" date="2013" name="BMC Genomics">
        <title>The miniature genome of a carnivorous plant Genlisea aurea contains a low number of genes and short non-coding sequences.</title>
        <authorList>
            <person name="Leushkin E.V."/>
            <person name="Sutormin R.A."/>
            <person name="Nabieva E.R."/>
            <person name="Penin A.A."/>
            <person name="Kondrashov A.S."/>
            <person name="Logacheva M.D."/>
        </authorList>
    </citation>
    <scope>NUCLEOTIDE SEQUENCE [LARGE SCALE GENOMIC DNA]</scope>
</reference>
<evidence type="ECO:0000313" key="4">
    <source>
        <dbReference type="Proteomes" id="UP000015453"/>
    </source>
</evidence>
<dbReference type="AlphaFoldDB" id="S8CP89"/>
<dbReference type="EMBL" id="AUSU01002343">
    <property type="protein sequence ID" value="EPS68969.1"/>
    <property type="molecule type" value="Genomic_DNA"/>
</dbReference>
<protein>
    <recommendedName>
        <fullName evidence="2">PWI domain-containing protein</fullName>
    </recommendedName>
</protein>
<dbReference type="InterPro" id="IPR002483">
    <property type="entry name" value="PWI_dom"/>
</dbReference>
<accession>S8CP89</accession>
<dbReference type="Pfam" id="PF01480">
    <property type="entry name" value="PWI"/>
    <property type="match status" value="1"/>
</dbReference>
<feature type="compositionally biased region" description="Basic and acidic residues" evidence="1">
    <location>
        <begin position="133"/>
        <end position="153"/>
    </location>
</feature>
<name>S8CP89_9LAMI</name>